<dbReference type="AlphaFoldDB" id="A0A2S0MZI2"/>
<feature type="transmembrane region" description="Helical" evidence="4">
    <location>
        <begin position="114"/>
        <end position="138"/>
    </location>
</feature>
<gene>
    <name evidence="6" type="ORF">C6571_08405</name>
</gene>
<evidence type="ECO:0000259" key="5">
    <source>
        <dbReference type="PROSITE" id="PS50850"/>
    </source>
</evidence>
<dbReference type="InterPro" id="IPR011701">
    <property type="entry name" value="MFS"/>
</dbReference>
<feature type="transmembrane region" description="Helical" evidence="4">
    <location>
        <begin position="277"/>
        <end position="294"/>
    </location>
</feature>
<dbReference type="KEGG" id="simp:C6571_08405"/>
<dbReference type="PROSITE" id="PS50850">
    <property type="entry name" value="MFS"/>
    <property type="match status" value="1"/>
</dbReference>
<keyword evidence="3 4" id="KW-0472">Membrane</keyword>
<feature type="transmembrane region" description="Helical" evidence="4">
    <location>
        <begin position="182"/>
        <end position="198"/>
    </location>
</feature>
<feature type="transmembrane region" description="Helical" evidence="4">
    <location>
        <begin position="89"/>
        <end position="108"/>
    </location>
</feature>
<dbReference type="GO" id="GO:0022857">
    <property type="term" value="F:transmembrane transporter activity"/>
    <property type="evidence" value="ECO:0007669"/>
    <property type="project" value="InterPro"/>
</dbReference>
<dbReference type="InterPro" id="IPR036259">
    <property type="entry name" value="MFS_trans_sf"/>
</dbReference>
<protein>
    <submittedName>
        <fullName evidence="6">MFS transporter</fullName>
    </submittedName>
</protein>
<dbReference type="Proteomes" id="UP000239326">
    <property type="component" value="Chromosome"/>
</dbReference>
<keyword evidence="7" id="KW-1185">Reference proteome</keyword>
<dbReference type="InterPro" id="IPR020846">
    <property type="entry name" value="MFS_dom"/>
</dbReference>
<feature type="transmembrane region" description="Helical" evidence="4">
    <location>
        <begin position="28"/>
        <end position="52"/>
    </location>
</feature>
<dbReference type="EMBL" id="CP027669">
    <property type="protein sequence ID" value="AVO41308.1"/>
    <property type="molecule type" value="Genomic_DNA"/>
</dbReference>
<evidence type="ECO:0000256" key="4">
    <source>
        <dbReference type="SAM" id="Phobius"/>
    </source>
</evidence>
<dbReference type="CDD" id="cd17355">
    <property type="entry name" value="MFS_YcxA_like"/>
    <property type="match status" value="1"/>
</dbReference>
<feature type="transmembrane region" description="Helical" evidence="4">
    <location>
        <begin position="64"/>
        <end position="82"/>
    </location>
</feature>
<sequence>MPDTATSSPASASAPASLIDSRHAAWRLLTTLGLVVLGNSSMYVVSVVLPAVQAEFGVGRADASLPYTLMMVCLGLGGLWTGRLADRHGLMPVLCVGAVGVFGGFVWAGLSGSIWVFGLAHGLMGLIGSSATFAPLIADTALWWNRRRGIAVAICASGNYIAGAVWPPIVQYGIETIGWRHTYLWMGLVCGLGMLALAQRMRQRAPLVSLAPASSVVPPGTVAAAPVDRSRPFGLRPLHAQLLLCVAGVACCVAMAMPQVHIVAYCTDLGFGAARGAEMLSLMLACGIVSRLVSGVICDRIGGVRTLLLGSALQGVGLMLFLPFDGLVPLYVISAMFGLFQGGIVPAYAIIVREYFAPQEAGARVGAVIMATLLGMALGGWMSGWVFDVTGSYQAAFLNGMAWNVLNLSIVGWLYWRVRRHGVVAGGPVRMGAV</sequence>
<dbReference type="PANTHER" id="PTHR11360">
    <property type="entry name" value="MONOCARBOXYLATE TRANSPORTER"/>
    <property type="match status" value="1"/>
</dbReference>
<keyword evidence="1 4" id="KW-0812">Transmembrane</keyword>
<feature type="domain" description="Major facilitator superfamily (MFS) profile" evidence="5">
    <location>
        <begin position="26"/>
        <end position="419"/>
    </location>
</feature>
<evidence type="ECO:0000256" key="3">
    <source>
        <dbReference type="ARBA" id="ARBA00023136"/>
    </source>
</evidence>
<dbReference type="Pfam" id="PF07690">
    <property type="entry name" value="MFS_1"/>
    <property type="match status" value="1"/>
</dbReference>
<dbReference type="OrthoDB" id="3573349at2"/>
<feature type="transmembrane region" description="Helical" evidence="4">
    <location>
        <begin position="330"/>
        <end position="351"/>
    </location>
</feature>
<dbReference type="InterPro" id="IPR050327">
    <property type="entry name" value="Proton-linked_MCT"/>
</dbReference>
<feature type="transmembrane region" description="Helical" evidence="4">
    <location>
        <begin position="306"/>
        <end position="324"/>
    </location>
</feature>
<keyword evidence="2 4" id="KW-1133">Transmembrane helix</keyword>
<organism evidence="6 7">
    <name type="scientific">Simplicispira suum</name>
    <dbReference type="NCBI Taxonomy" id="2109915"/>
    <lineage>
        <taxon>Bacteria</taxon>
        <taxon>Pseudomonadati</taxon>
        <taxon>Pseudomonadota</taxon>
        <taxon>Betaproteobacteria</taxon>
        <taxon>Burkholderiales</taxon>
        <taxon>Comamonadaceae</taxon>
        <taxon>Simplicispira</taxon>
    </lineage>
</organism>
<feature type="transmembrane region" description="Helical" evidence="4">
    <location>
        <begin position="393"/>
        <end position="416"/>
    </location>
</feature>
<dbReference type="PANTHER" id="PTHR11360:SF290">
    <property type="entry name" value="MONOCARBOXYLATE MFS PERMEASE"/>
    <property type="match status" value="1"/>
</dbReference>
<evidence type="ECO:0000256" key="1">
    <source>
        <dbReference type="ARBA" id="ARBA00022692"/>
    </source>
</evidence>
<evidence type="ECO:0000313" key="7">
    <source>
        <dbReference type="Proteomes" id="UP000239326"/>
    </source>
</evidence>
<reference evidence="6 7" key="1">
    <citation type="submission" date="2018-03" db="EMBL/GenBank/DDBJ databases">
        <title>Genome sequencing of Simplicispira sp.</title>
        <authorList>
            <person name="Kim S.-J."/>
            <person name="Heo J."/>
            <person name="Kwon S.-W."/>
        </authorList>
    </citation>
    <scope>NUCLEOTIDE SEQUENCE [LARGE SCALE GENOMIC DNA]</scope>
    <source>
        <strain evidence="6 7">SC1-8</strain>
    </source>
</reference>
<feature type="transmembrane region" description="Helical" evidence="4">
    <location>
        <begin position="238"/>
        <end position="257"/>
    </location>
</feature>
<proteinExistence type="predicted"/>
<name>A0A2S0MZI2_9BURK</name>
<feature type="transmembrane region" description="Helical" evidence="4">
    <location>
        <begin position="150"/>
        <end position="170"/>
    </location>
</feature>
<dbReference type="SUPFAM" id="SSF103473">
    <property type="entry name" value="MFS general substrate transporter"/>
    <property type="match status" value="1"/>
</dbReference>
<dbReference type="RefSeq" id="WP_106446285.1">
    <property type="nucleotide sequence ID" value="NZ_CP027669.1"/>
</dbReference>
<evidence type="ECO:0000256" key="2">
    <source>
        <dbReference type="ARBA" id="ARBA00022989"/>
    </source>
</evidence>
<accession>A0A2S0MZI2</accession>
<feature type="transmembrane region" description="Helical" evidence="4">
    <location>
        <begin position="363"/>
        <end position="387"/>
    </location>
</feature>
<evidence type="ECO:0000313" key="6">
    <source>
        <dbReference type="EMBL" id="AVO41308.1"/>
    </source>
</evidence>
<dbReference type="Gene3D" id="1.20.1250.20">
    <property type="entry name" value="MFS general substrate transporter like domains"/>
    <property type="match status" value="2"/>
</dbReference>